<protein>
    <submittedName>
        <fullName evidence="2">(African queen) hypothetical protein</fullName>
    </submittedName>
</protein>
<feature type="compositionally biased region" description="Basic and acidic residues" evidence="1">
    <location>
        <begin position="131"/>
        <end position="141"/>
    </location>
</feature>
<evidence type="ECO:0000313" key="3">
    <source>
        <dbReference type="Proteomes" id="UP000789524"/>
    </source>
</evidence>
<feature type="region of interest" description="Disordered" evidence="1">
    <location>
        <begin position="111"/>
        <end position="141"/>
    </location>
</feature>
<accession>A0A8J2VZ51</accession>
<organism evidence="2 3">
    <name type="scientific">Danaus chrysippus</name>
    <name type="common">African queen</name>
    <dbReference type="NCBI Taxonomy" id="151541"/>
    <lineage>
        <taxon>Eukaryota</taxon>
        <taxon>Metazoa</taxon>
        <taxon>Ecdysozoa</taxon>
        <taxon>Arthropoda</taxon>
        <taxon>Hexapoda</taxon>
        <taxon>Insecta</taxon>
        <taxon>Pterygota</taxon>
        <taxon>Neoptera</taxon>
        <taxon>Endopterygota</taxon>
        <taxon>Lepidoptera</taxon>
        <taxon>Glossata</taxon>
        <taxon>Ditrysia</taxon>
        <taxon>Papilionoidea</taxon>
        <taxon>Nymphalidae</taxon>
        <taxon>Danainae</taxon>
        <taxon>Danaini</taxon>
        <taxon>Danaina</taxon>
        <taxon>Danaus</taxon>
        <taxon>Anosia</taxon>
    </lineage>
</organism>
<dbReference type="OrthoDB" id="10423078at2759"/>
<feature type="compositionally biased region" description="Polar residues" evidence="1">
    <location>
        <begin position="112"/>
        <end position="130"/>
    </location>
</feature>
<dbReference type="AlphaFoldDB" id="A0A8J2VZ51"/>
<evidence type="ECO:0000256" key="1">
    <source>
        <dbReference type="SAM" id="MobiDB-lite"/>
    </source>
</evidence>
<dbReference type="Proteomes" id="UP000789524">
    <property type="component" value="Unassembled WGS sequence"/>
</dbReference>
<dbReference type="EMBL" id="CAKASE010000045">
    <property type="protein sequence ID" value="CAG9560620.1"/>
    <property type="molecule type" value="Genomic_DNA"/>
</dbReference>
<gene>
    <name evidence="2" type="ORF">DCHRY22_LOCUS2250</name>
</gene>
<reference evidence="2" key="1">
    <citation type="submission" date="2021-09" db="EMBL/GenBank/DDBJ databases">
        <authorList>
            <person name="Martin H S."/>
        </authorList>
    </citation>
    <scope>NUCLEOTIDE SEQUENCE</scope>
</reference>
<keyword evidence="3" id="KW-1185">Reference proteome</keyword>
<comment type="caution">
    <text evidence="2">The sequence shown here is derived from an EMBL/GenBank/DDBJ whole genome shotgun (WGS) entry which is preliminary data.</text>
</comment>
<proteinExistence type="predicted"/>
<name>A0A8J2VZ51_9NEOP</name>
<sequence length="141" mass="16348">MRISEPFDEDEVRQTGELIISWEDARGRTITDSKRVPHPPLLNELSNLPFRYQMEQWTARRRRDEHNPQICVGGHFKRATDTFVGTRWPSEVPKHTAQRNHAYSPLLDTMKCGSTASGDRNHHQGQTQPLESRDRDCTVNI</sequence>
<evidence type="ECO:0000313" key="2">
    <source>
        <dbReference type="EMBL" id="CAG9560620.1"/>
    </source>
</evidence>